<accession>A0A166CKZ5</accession>
<dbReference type="AlphaFoldDB" id="A0A166CKZ5"/>
<name>A0A166CKZ5_9AGAM</name>
<organism evidence="1 2">
    <name type="scientific">Sistotremastrum suecicum HHB10207 ss-3</name>
    <dbReference type="NCBI Taxonomy" id="1314776"/>
    <lineage>
        <taxon>Eukaryota</taxon>
        <taxon>Fungi</taxon>
        <taxon>Dikarya</taxon>
        <taxon>Basidiomycota</taxon>
        <taxon>Agaricomycotina</taxon>
        <taxon>Agaricomycetes</taxon>
        <taxon>Sistotremastrales</taxon>
        <taxon>Sistotremastraceae</taxon>
        <taxon>Sistotremastrum</taxon>
    </lineage>
</organism>
<dbReference type="EMBL" id="KV428081">
    <property type="protein sequence ID" value="KZT37575.1"/>
    <property type="molecule type" value="Genomic_DNA"/>
</dbReference>
<gene>
    <name evidence="1" type="ORF">SISSUDRAFT_1048319</name>
</gene>
<evidence type="ECO:0000313" key="2">
    <source>
        <dbReference type="Proteomes" id="UP000076798"/>
    </source>
</evidence>
<protein>
    <submittedName>
        <fullName evidence="1">Uncharacterized protein</fullName>
    </submittedName>
</protein>
<reference evidence="1 2" key="1">
    <citation type="journal article" date="2016" name="Mol. Biol. Evol.">
        <title>Comparative Genomics of Early-Diverging Mushroom-Forming Fungi Provides Insights into the Origins of Lignocellulose Decay Capabilities.</title>
        <authorList>
            <person name="Nagy L.G."/>
            <person name="Riley R."/>
            <person name="Tritt A."/>
            <person name="Adam C."/>
            <person name="Daum C."/>
            <person name="Floudas D."/>
            <person name="Sun H."/>
            <person name="Yadav J.S."/>
            <person name="Pangilinan J."/>
            <person name="Larsson K.H."/>
            <person name="Matsuura K."/>
            <person name="Barry K."/>
            <person name="Labutti K."/>
            <person name="Kuo R."/>
            <person name="Ohm R.A."/>
            <person name="Bhattacharya S.S."/>
            <person name="Shirouzu T."/>
            <person name="Yoshinaga Y."/>
            <person name="Martin F.M."/>
            <person name="Grigoriev I.V."/>
            <person name="Hibbett D.S."/>
        </authorList>
    </citation>
    <scope>NUCLEOTIDE SEQUENCE [LARGE SCALE GENOMIC DNA]</scope>
    <source>
        <strain evidence="1 2">HHB10207 ss-3</strain>
    </source>
</reference>
<sequence length="157" mass="17769">MQIKEDTEGLRCRLIEIYARKNFRDSGRDSGSRASIRCQCTIDWESARELIQASVSPQDHDSNNLAFLPSSSQDLHTSHLCPSSHDESSRSFDPLNFAASPPINLAMCLNIVGVRLILEAPWMSPRSWRVHILDIQDGYEEPVARDCFDDGETLFDE</sequence>
<keyword evidence="2" id="KW-1185">Reference proteome</keyword>
<dbReference type="Proteomes" id="UP000076798">
    <property type="component" value="Unassembled WGS sequence"/>
</dbReference>
<evidence type="ECO:0000313" key="1">
    <source>
        <dbReference type="EMBL" id="KZT37575.1"/>
    </source>
</evidence>
<proteinExistence type="predicted"/>